<gene>
    <name evidence="2" type="ORF">E2C01_028061</name>
</gene>
<keyword evidence="3" id="KW-1185">Reference proteome</keyword>
<name>A0A5B7EN80_PORTR</name>
<comment type="caution">
    <text evidence="2">The sequence shown here is derived from an EMBL/GenBank/DDBJ whole genome shotgun (WGS) entry which is preliminary data.</text>
</comment>
<organism evidence="2 3">
    <name type="scientific">Portunus trituberculatus</name>
    <name type="common">Swimming crab</name>
    <name type="synonym">Neptunus trituberculatus</name>
    <dbReference type="NCBI Taxonomy" id="210409"/>
    <lineage>
        <taxon>Eukaryota</taxon>
        <taxon>Metazoa</taxon>
        <taxon>Ecdysozoa</taxon>
        <taxon>Arthropoda</taxon>
        <taxon>Crustacea</taxon>
        <taxon>Multicrustacea</taxon>
        <taxon>Malacostraca</taxon>
        <taxon>Eumalacostraca</taxon>
        <taxon>Eucarida</taxon>
        <taxon>Decapoda</taxon>
        <taxon>Pleocyemata</taxon>
        <taxon>Brachyura</taxon>
        <taxon>Eubrachyura</taxon>
        <taxon>Portunoidea</taxon>
        <taxon>Portunidae</taxon>
        <taxon>Portuninae</taxon>
        <taxon>Portunus</taxon>
    </lineage>
</organism>
<reference evidence="2 3" key="1">
    <citation type="submission" date="2019-05" db="EMBL/GenBank/DDBJ databases">
        <title>Another draft genome of Portunus trituberculatus and its Hox gene families provides insights of decapod evolution.</title>
        <authorList>
            <person name="Jeong J.-H."/>
            <person name="Song I."/>
            <person name="Kim S."/>
            <person name="Choi T."/>
            <person name="Kim D."/>
            <person name="Ryu S."/>
            <person name="Kim W."/>
        </authorList>
    </citation>
    <scope>NUCLEOTIDE SEQUENCE [LARGE SCALE GENOMIC DNA]</scope>
    <source>
        <tissue evidence="2">Muscle</tissue>
    </source>
</reference>
<accession>A0A5B7EN80</accession>
<evidence type="ECO:0000313" key="3">
    <source>
        <dbReference type="Proteomes" id="UP000324222"/>
    </source>
</evidence>
<proteinExistence type="predicted"/>
<evidence type="ECO:0000313" key="2">
    <source>
        <dbReference type="EMBL" id="MPC34666.1"/>
    </source>
</evidence>
<dbReference type="Proteomes" id="UP000324222">
    <property type="component" value="Unassembled WGS sequence"/>
</dbReference>
<evidence type="ECO:0000256" key="1">
    <source>
        <dbReference type="SAM" id="MobiDB-lite"/>
    </source>
</evidence>
<sequence>MLQQRMEDMRRQGESHDLPVPDARRCAQYAVWDRGWRYKPRKKRGTTLKRLENYWECGKAIHYSAMTRSRHLQAGRCHKQAAAHRPR</sequence>
<feature type="region of interest" description="Disordered" evidence="1">
    <location>
        <begin position="1"/>
        <end position="20"/>
    </location>
</feature>
<dbReference type="AlphaFoldDB" id="A0A5B7EN80"/>
<protein>
    <submittedName>
        <fullName evidence="2">Uncharacterized protein</fullName>
    </submittedName>
</protein>
<dbReference type="EMBL" id="VSRR010003100">
    <property type="protein sequence ID" value="MPC34666.1"/>
    <property type="molecule type" value="Genomic_DNA"/>
</dbReference>